<name>S5RA83_HETAN</name>
<evidence type="ECO:0000256" key="3">
    <source>
        <dbReference type="ARBA" id="ARBA00023155"/>
    </source>
</evidence>
<dbReference type="InterPro" id="IPR009057">
    <property type="entry name" value="Homeodomain-like_sf"/>
</dbReference>
<accession>S5RA83</accession>
<organism evidence="7">
    <name type="scientific">Heterobasidion annosum</name>
    <name type="common">Root rot fungus</name>
    <name type="synonym">Polyporus annosus</name>
    <dbReference type="NCBI Taxonomy" id="13563"/>
    <lineage>
        <taxon>Eukaryota</taxon>
        <taxon>Fungi</taxon>
        <taxon>Dikarya</taxon>
        <taxon>Basidiomycota</taxon>
        <taxon>Agaricomycotina</taxon>
        <taxon>Agaricomycetes</taxon>
        <taxon>Russulales</taxon>
        <taxon>Bondarzewiaceae</taxon>
        <taxon>Heterobasidion</taxon>
        <taxon>Heterobasidion annosum species complex</taxon>
    </lineage>
</organism>
<evidence type="ECO:0000256" key="4">
    <source>
        <dbReference type="ARBA" id="ARBA00023242"/>
    </source>
</evidence>
<dbReference type="AlphaFoldDB" id="S5RA83"/>
<feature type="compositionally biased region" description="Low complexity" evidence="5">
    <location>
        <begin position="309"/>
        <end position="320"/>
    </location>
</feature>
<reference evidence="7" key="1">
    <citation type="journal article" date="2013" name="Mol. Biol. Evol.">
        <title>Extensive trans-specific polymorphism at the mating type locus of the root decay fungus heterobasidion.</title>
        <authorList>
            <person name="van Diepen L.T."/>
            <person name="Olson A."/>
            <person name="Ihrmark K."/>
            <person name="Stenlid J."/>
            <person name="James T.Y."/>
        </authorList>
    </citation>
    <scope>NUCLEOTIDE SEQUENCE</scope>
    <source>
        <strain evidence="7">FW2-2</strain>
    </source>
</reference>
<dbReference type="InterPro" id="IPR008422">
    <property type="entry name" value="KN_HD"/>
</dbReference>
<keyword evidence="4" id="KW-0539">Nucleus</keyword>
<dbReference type="Pfam" id="PF05920">
    <property type="entry name" value="Homeobox_KN"/>
    <property type="match status" value="1"/>
</dbReference>
<keyword evidence="3 7" id="KW-0371">Homeobox</keyword>
<protein>
    <submittedName>
        <fullName evidence="7">B1 homeodomain mating type protein</fullName>
    </submittedName>
</protein>
<evidence type="ECO:0000256" key="2">
    <source>
        <dbReference type="ARBA" id="ARBA00023125"/>
    </source>
</evidence>
<sequence>MTRDGLVRRLEKAQDALLSALVEGPSALHDFQKMWLRLSADYDQELHLNRVDDDLSSMAHATALIVSTLSGSFLKIENATTDLRSSLIKRLEETLDSVDRSDDTANDSSLPFSSVPLNQGAHSWLIHNLHNPYPSPSVKEQIAWSSETSIQAVTSWFRNAREQIGWTTLAEHHFSGSRSAMVDAARRAFVEPDPTRSLPHNIEHAFLVIQQNAKRLSTDEYVAPQGSDRVQTGGPQNVPSLPSSPRALQLLEWDSGAEEEEDMTPPPPIAGCKRRAEVEPETDEPSQASIASSIRSMKRRRFDEDIPLSSTSKSTRASHSQPSSRTSIPNPKLAASEVTLTTSPLPITSSMAVPGPPPALILIPTTSRKRRLSDARDDITPKRPRNSHSGPRMQAVSDPLLQSTIQSVPESVLFDSWHQSSHVTPLEASKDKTSYSPSPTTTALNTPLLDVSCEALPVVSPDFCIPLQYVDLSDEAFQAMLASGCDMSSDLNFVDQGVVEMLSSLDDLFPPSSSDLSNSLPAGTFRTKIYNPNDQLLHMPPSLSYYAPLPLNEITFLHHPSGISYRNIDICDVGNVETIRSWEPGDWTTSPFEDSLSCKIMFTYLWSRR</sequence>
<comment type="similarity">
    <text evidence="1">Belongs to the TALE/M-ATYP homeobox family.</text>
</comment>
<dbReference type="EMBL" id="KF280368">
    <property type="protein sequence ID" value="AGS09276.1"/>
    <property type="molecule type" value="Genomic_DNA"/>
</dbReference>
<dbReference type="InterPro" id="IPR001356">
    <property type="entry name" value="HD"/>
</dbReference>
<evidence type="ECO:0000259" key="6">
    <source>
        <dbReference type="Pfam" id="PF05920"/>
    </source>
</evidence>
<dbReference type="CDD" id="cd00086">
    <property type="entry name" value="homeodomain"/>
    <property type="match status" value="1"/>
</dbReference>
<feature type="compositionally biased region" description="Polar residues" evidence="5">
    <location>
        <begin position="285"/>
        <end position="295"/>
    </location>
</feature>
<dbReference type="Gene3D" id="1.10.10.60">
    <property type="entry name" value="Homeodomain-like"/>
    <property type="match status" value="1"/>
</dbReference>
<evidence type="ECO:0000313" key="7">
    <source>
        <dbReference type="EMBL" id="AGS09276.1"/>
    </source>
</evidence>
<reference evidence="7" key="2">
    <citation type="submission" date="2013-06" db="EMBL/GenBank/DDBJ databases">
        <authorList>
            <person name="van Diepen L.T.A."/>
            <person name="Olson A."/>
            <person name="Ihrmark K."/>
            <person name="Stenlid J."/>
            <person name="James T.Y."/>
        </authorList>
    </citation>
    <scope>NUCLEOTIDE SEQUENCE</scope>
    <source>
        <strain evidence="7">FW2-2</strain>
    </source>
</reference>
<dbReference type="SUPFAM" id="SSF46689">
    <property type="entry name" value="Homeodomain-like"/>
    <property type="match status" value="1"/>
</dbReference>
<feature type="compositionally biased region" description="Basic and acidic residues" evidence="5">
    <location>
        <begin position="372"/>
        <end position="381"/>
    </location>
</feature>
<keyword evidence="2 7" id="KW-0238">DNA-binding</keyword>
<proteinExistence type="inferred from homology"/>
<dbReference type="GO" id="GO:0003677">
    <property type="term" value="F:DNA binding"/>
    <property type="evidence" value="ECO:0007669"/>
    <property type="project" value="UniProtKB-KW"/>
</dbReference>
<feature type="compositionally biased region" description="Polar residues" evidence="5">
    <location>
        <begin position="228"/>
        <end position="243"/>
    </location>
</feature>
<evidence type="ECO:0000256" key="5">
    <source>
        <dbReference type="SAM" id="MobiDB-lite"/>
    </source>
</evidence>
<feature type="region of interest" description="Disordered" evidence="5">
    <location>
        <begin position="225"/>
        <end position="333"/>
    </location>
</feature>
<feature type="region of interest" description="Disordered" evidence="5">
    <location>
        <begin position="347"/>
        <end position="394"/>
    </location>
</feature>
<dbReference type="GO" id="GO:0006355">
    <property type="term" value="P:regulation of DNA-templated transcription"/>
    <property type="evidence" value="ECO:0007669"/>
    <property type="project" value="InterPro"/>
</dbReference>
<feature type="domain" description="KN homeodomain" evidence="6">
    <location>
        <begin position="124"/>
        <end position="162"/>
    </location>
</feature>
<evidence type="ECO:0000256" key="1">
    <source>
        <dbReference type="ARBA" id="ARBA00005800"/>
    </source>
</evidence>